<evidence type="ECO:0000313" key="7">
    <source>
        <dbReference type="EMBL" id="CAD6446015.1"/>
    </source>
</evidence>
<dbReference type="GO" id="GO:0000981">
    <property type="term" value="F:DNA-binding transcription factor activity, RNA polymerase II-specific"/>
    <property type="evidence" value="ECO:0007669"/>
    <property type="project" value="InterPro"/>
</dbReference>
<evidence type="ECO:0000256" key="3">
    <source>
        <dbReference type="ARBA" id="ARBA00023015"/>
    </source>
</evidence>
<evidence type="ECO:0000256" key="5">
    <source>
        <dbReference type="ARBA" id="ARBA00023242"/>
    </source>
</evidence>
<dbReference type="PANTHER" id="PTHR47660:SF3">
    <property type="entry name" value="FINGER DOMAIN PROTEIN, PUTATIVE (AFU_ORTHOLOGUE AFUA_4G03310)-RELATED"/>
    <property type="match status" value="1"/>
</dbReference>
<dbReference type="InterPro" id="IPR036864">
    <property type="entry name" value="Zn2-C6_fun-type_DNA-bd_sf"/>
</dbReference>
<evidence type="ECO:0000256" key="1">
    <source>
        <dbReference type="ARBA" id="ARBA00022723"/>
    </source>
</evidence>
<organism evidence="7 8">
    <name type="scientific">Sclerotinia trifoliorum</name>
    <dbReference type="NCBI Taxonomy" id="28548"/>
    <lineage>
        <taxon>Eukaryota</taxon>
        <taxon>Fungi</taxon>
        <taxon>Dikarya</taxon>
        <taxon>Ascomycota</taxon>
        <taxon>Pezizomycotina</taxon>
        <taxon>Leotiomycetes</taxon>
        <taxon>Helotiales</taxon>
        <taxon>Sclerotiniaceae</taxon>
        <taxon>Sclerotinia</taxon>
    </lineage>
</organism>
<keyword evidence="3" id="KW-0805">Transcription regulation</keyword>
<evidence type="ECO:0000256" key="2">
    <source>
        <dbReference type="ARBA" id="ARBA00022833"/>
    </source>
</evidence>
<keyword evidence="2" id="KW-0862">Zinc</keyword>
<dbReference type="EMBL" id="CAJHIA010000017">
    <property type="protein sequence ID" value="CAD6446015.1"/>
    <property type="molecule type" value="Genomic_DNA"/>
</dbReference>
<dbReference type="PANTHER" id="PTHR47660">
    <property type="entry name" value="TRANSCRIPTION FACTOR WITH C2H2 AND ZN(2)-CYS(6) DNA BINDING DOMAIN (EUROFUNG)-RELATED-RELATED"/>
    <property type="match status" value="1"/>
</dbReference>
<reference evidence="7" key="1">
    <citation type="submission" date="2020-10" db="EMBL/GenBank/DDBJ databases">
        <authorList>
            <person name="Kusch S."/>
        </authorList>
    </citation>
    <scope>NUCLEOTIDE SEQUENCE</scope>
    <source>
        <strain evidence="7">SwB9</strain>
    </source>
</reference>
<keyword evidence="4" id="KW-0804">Transcription</keyword>
<dbReference type="CDD" id="cd00067">
    <property type="entry name" value="GAL4"/>
    <property type="match status" value="1"/>
</dbReference>
<dbReference type="Pfam" id="PF00172">
    <property type="entry name" value="Zn_clus"/>
    <property type="match status" value="1"/>
</dbReference>
<keyword evidence="5" id="KW-0539">Nucleus</keyword>
<protein>
    <submittedName>
        <fullName evidence="7">1ff480a9-7ceb-4b5e-9f5a-db7132b36913</fullName>
    </submittedName>
</protein>
<sequence>MEPKQTSNERFTCSICGKDSGNRKSQLRHISYCRRVKAQGGVKSRKRSCVACTKAKTQCDLRQSCSRCTTRNLSCVYEGPRTLETNVPEPVAGRLLENGTNQGGDVPLISSSSDVATSALMDVYETAITPYPLQSSDCNIQDILSLDLPGGNWDLQFSEFLPEHTGFPFLGSAPYSVQSSPRLLQTGPSPVSTNFHVGDNLPYYRMYNQPVPKAPIAFAPRKSHKSQFSLNRNYILCTLPTYPSMMLSNNSDIPPPFIHPHFNDRKALSGALGICANLVRWTSHKTEDNAVHIWRCIRMEIDRLLSDIQ</sequence>
<evidence type="ECO:0000313" key="8">
    <source>
        <dbReference type="Proteomes" id="UP000624404"/>
    </source>
</evidence>
<comment type="caution">
    <text evidence="7">The sequence shown here is derived from an EMBL/GenBank/DDBJ whole genome shotgun (WGS) entry which is preliminary data.</text>
</comment>
<name>A0A8H2VXN6_9HELO</name>
<dbReference type="InterPro" id="IPR001138">
    <property type="entry name" value="Zn2Cys6_DnaBD"/>
</dbReference>
<dbReference type="Gene3D" id="4.10.240.10">
    <property type="entry name" value="Zn(2)-C6 fungal-type DNA-binding domain"/>
    <property type="match status" value="1"/>
</dbReference>
<evidence type="ECO:0000256" key="4">
    <source>
        <dbReference type="ARBA" id="ARBA00023163"/>
    </source>
</evidence>
<gene>
    <name evidence="7" type="ORF">SCLTRI_LOCUS5731</name>
</gene>
<dbReference type="AlphaFoldDB" id="A0A8H2VXN6"/>
<proteinExistence type="predicted"/>
<feature type="domain" description="Zn(2)-C6 fungal-type" evidence="6">
    <location>
        <begin position="48"/>
        <end position="77"/>
    </location>
</feature>
<dbReference type="PROSITE" id="PS00463">
    <property type="entry name" value="ZN2_CY6_FUNGAL_1"/>
    <property type="match status" value="1"/>
</dbReference>
<dbReference type="SUPFAM" id="SSF57701">
    <property type="entry name" value="Zn2/Cys6 DNA-binding domain"/>
    <property type="match status" value="1"/>
</dbReference>
<dbReference type="PROSITE" id="PS50048">
    <property type="entry name" value="ZN2_CY6_FUNGAL_2"/>
    <property type="match status" value="1"/>
</dbReference>
<dbReference type="SMART" id="SM00066">
    <property type="entry name" value="GAL4"/>
    <property type="match status" value="1"/>
</dbReference>
<dbReference type="OrthoDB" id="5423818at2759"/>
<dbReference type="Proteomes" id="UP000624404">
    <property type="component" value="Unassembled WGS sequence"/>
</dbReference>
<dbReference type="GO" id="GO:0008270">
    <property type="term" value="F:zinc ion binding"/>
    <property type="evidence" value="ECO:0007669"/>
    <property type="project" value="InterPro"/>
</dbReference>
<evidence type="ECO:0000259" key="6">
    <source>
        <dbReference type="PROSITE" id="PS50048"/>
    </source>
</evidence>
<keyword evidence="8" id="KW-1185">Reference proteome</keyword>
<keyword evidence="1" id="KW-0479">Metal-binding</keyword>
<accession>A0A8H2VXN6</accession>